<dbReference type="Proteomes" id="UP000244005">
    <property type="component" value="Unassembled WGS sequence"/>
</dbReference>
<dbReference type="Gramene" id="Mp4g05480.1">
    <property type="protein sequence ID" value="Mp4g05480.1.cds1"/>
    <property type="gene ID" value="Mp4g05480"/>
</dbReference>
<evidence type="ECO:0000313" key="3">
    <source>
        <dbReference type="Proteomes" id="UP000244005"/>
    </source>
</evidence>
<feature type="chain" id="PRO_5015322614" description="Secreted protein" evidence="1">
    <location>
        <begin position="17"/>
        <end position="85"/>
    </location>
</feature>
<evidence type="ECO:0008006" key="4">
    <source>
        <dbReference type="Google" id="ProtNLM"/>
    </source>
</evidence>
<keyword evidence="1" id="KW-0732">Signal</keyword>
<evidence type="ECO:0000313" key="2">
    <source>
        <dbReference type="EMBL" id="PTQ33604.1"/>
    </source>
</evidence>
<accession>A0A2R6WID2</accession>
<organism evidence="2 3">
    <name type="scientific">Marchantia polymorpha</name>
    <name type="common">Common liverwort</name>
    <name type="synonym">Marchantia aquatica</name>
    <dbReference type="NCBI Taxonomy" id="3197"/>
    <lineage>
        <taxon>Eukaryota</taxon>
        <taxon>Viridiplantae</taxon>
        <taxon>Streptophyta</taxon>
        <taxon>Embryophyta</taxon>
        <taxon>Marchantiophyta</taxon>
        <taxon>Marchantiopsida</taxon>
        <taxon>Marchantiidae</taxon>
        <taxon>Marchantiales</taxon>
        <taxon>Marchantiaceae</taxon>
        <taxon>Marchantia</taxon>
    </lineage>
</organism>
<protein>
    <recommendedName>
        <fullName evidence="4">Secreted protein</fullName>
    </recommendedName>
</protein>
<evidence type="ECO:0000256" key="1">
    <source>
        <dbReference type="SAM" id="SignalP"/>
    </source>
</evidence>
<proteinExistence type="predicted"/>
<dbReference type="EMBL" id="KZ772759">
    <property type="protein sequence ID" value="PTQ33604.1"/>
    <property type="molecule type" value="Genomic_DNA"/>
</dbReference>
<name>A0A2R6WID2_MARPO</name>
<reference evidence="3" key="1">
    <citation type="journal article" date="2017" name="Cell">
        <title>Insights into land plant evolution garnered from the Marchantia polymorpha genome.</title>
        <authorList>
            <person name="Bowman J.L."/>
            <person name="Kohchi T."/>
            <person name="Yamato K.T."/>
            <person name="Jenkins J."/>
            <person name="Shu S."/>
            <person name="Ishizaki K."/>
            <person name="Yamaoka S."/>
            <person name="Nishihama R."/>
            <person name="Nakamura Y."/>
            <person name="Berger F."/>
            <person name="Adam C."/>
            <person name="Aki S.S."/>
            <person name="Althoff F."/>
            <person name="Araki T."/>
            <person name="Arteaga-Vazquez M.A."/>
            <person name="Balasubrmanian S."/>
            <person name="Barry K."/>
            <person name="Bauer D."/>
            <person name="Boehm C.R."/>
            <person name="Briginshaw L."/>
            <person name="Caballero-Perez J."/>
            <person name="Catarino B."/>
            <person name="Chen F."/>
            <person name="Chiyoda S."/>
            <person name="Chovatia M."/>
            <person name="Davies K.M."/>
            <person name="Delmans M."/>
            <person name="Demura T."/>
            <person name="Dierschke T."/>
            <person name="Dolan L."/>
            <person name="Dorantes-Acosta A.E."/>
            <person name="Eklund D.M."/>
            <person name="Florent S.N."/>
            <person name="Flores-Sandoval E."/>
            <person name="Fujiyama A."/>
            <person name="Fukuzawa H."/>
            <person name="Galik B."/>
            <person name="Grimanelli D."/>
            <person name="Grimwood J."/>
            <person name="Grossniklaus U."/>
            <person name="Hamada T."/>
            <person name="Haseloff J."/>
            <person name="Hetherington A.J."/>
            <person name="Higo A."/>
            <person name="Hirakawa Y."/>
            <person name="Hundley H.N."/>
            <person name="Ikeda Y."/>
            <person name="Inoue K."/>
            <person name="Inoue S.I."/>
            <person name="Ishida S."/>
            <person name="Jia Q."/>
            <person name="Kakita M."/>
            <person name="Kanazawa T."/>
            <person name="Kawai Y."/>
            <person name="Kawashima T."/>
            <person name="Kennedy M."/>
            <person name="Kinose K."/>
            <person name="Kinoshita T."/>
            <person name="Kohara Y."/>
            <person name="Koide E."/>
            <person name="Komatsu K."/>
            <person name="Kopischke S."/>
            <person name="Kubo M."/>
            <person name="Kyozuka J."/>
            <person name="Lagercrantz U."/>
            <person name="Lin S.S."/>
            <person name="Lindquist E."/>
            <person name="Lipzen A.M."/>
            <person name="Lu C.W."/>
            <person name="De Luna E."/>
            <person name="Martienssen R.A."/>
            <person name="Minamino N."/>
            <person name="Mizutani M."/>
            <person name="Mizutani M."/>
            <person name="Mochizuki N."/>
            <person name="Monte I."/>
            <person name="Mosher R."/>
            <person name="Nagasaki H."/>
            <person name="Nakagami H."/>
            <person name="Naramoto S."/>
            <person name="Nishitani K."/>
            <person name="Ohtani M."/>
            <person name="Okamoto T."/>
            <person name="Okumura M."/>
            <person name="Phillips J."/>
            <person name="Pollak B."/>
            <person name="Reinders A."/>
            <person name="Rovekamp M."/>
            <person name="Sano R."/>
            <person name="Sawa S."/>
            <person name="Schmid M.W."/>
            <person name="Shirakawa M."/>
            <person name="Solano R."/>
            <person name="Spunde A."/>
            <person name="Suetsugu N."/>
            <person name="Sugano S."/>
            <person name="Sugiyama A."/>
            <person name="Sun R."/>
            <person name="Suzuki Y."/>
            <person name="Takenaka M."/>
            <person name="Takezawa D."/>
            <person name="Tomogane H."/>
            <person name="Tsuzuki M."/>
            <person name="Ueda T."/>
            <person name="Umeda M."/>
            <person name="Ward J.M."/>
            <person name="Watanabe Y."/>
            <person name="Yazaki K."/>
            <person name="Yokoyama R."/>
            <person name="Yoshitake Y."/>
            <person name="Yotsui I."/>
            <person name="Zachgo S."/>
            <person name="Schmutz J."/>
        </authorList>
    </citation>
    <scope>NUCLEOTIDE SEQUENCE [LARGE SCALE GENOMIC DNA]</scope>
    <source>
        <strain evidence="3">Tak-1</strain>
    </source>
</reference>
<feature type="signal peptide" evidence="1">
    <location>
        <begin position="1"/>
        <end position="16"/>
    </location>
</feature>
<sequence>MSGRIWMFWEAASSSCGMLTLHIRTLKLQQCQTSAFVEQWKFLVPAAERRSLDFSVCLHYRLVQLFLRTDALASTTSPQCGAKGR</sequence>
<dbReference type="AlphaFoldDB" id="A0A2R6WID2"/>
<gene>
    <name evidence="2" type="ORF">MARPO_0087s0042</name>
</gene>
<keyword evidence="3" id="KW-1185">Reference proteome</keyword>